<dbReference type="AlphaFoldDB" id="A0AAD6QY70"/>
<sequence length="181" mass="20425">MEIPTRRRSLFVLLFLAMAAVELRGDEGTNSIADDHTKVNVTFLDPAKLQGSQNKTSNTEAVVNYNKNSNEDYKLGEFAQCTRKGRCKGMRLVSLLGPALSLSTGHPLGTLISHKLPHMTLMDPIGLEPIHGWLESWPKSRICSHQVRLWILTRPATRYQGNRPNFKENSVRRKEIKTKTS</sequence>
<evidence type="ECO:0000313" key="5">
    <source>
        <dbReference type="Proteomes" id="UP001164929"/>
    </source>
</evidence>
<name>A0AAD6QY70_9ROSI</name>
<organism evidence="3 5">
    <name type="scientific">Populus alba x Populus x berolinensis</name>
    <dbReference type="NCBI Taxonomy" id="444605"/>
    <lineage>
        <taxon>Eukaryota</taxon>
        <taxon>Viridiplantae</taxon>
        <taxon>Streptophyta</taxon>
        <taxon>Embryophyta</taxon>
        <taxon>Tracheophyta</taxon>
        <taxon>Spermatophyta</taxon>
        <taxon>Magnoliopsida</taxon>
        <taxon>eudicotyledons</taxon>
        <taxon>Gunneridae</taxon>
        <taxon>Pentapetalae</taxon>
        <taxon>rosids</taxon>
        <taxon>fabids</taxon>
        <taxon>Malpighiales</taxon>
        <taxon>Salicaceae</taxon>
        <taxon>Saliceae</taxon>
        <taxon>Populus</taxon>
    </lineage>
</organism>
<dbReference type="EMBL" id="JAQIZT010000005">
    <property type="protein sequence ID" value="KAJ6998738.1"/>
    <property type="molecule type" value="Genomic_DNA"/>
</dbReference>
<keyword evidence="5" id="KW-1185">Reference proteome</keyword>
<evidence type="ECO:0000256" key="1">
    <source>
        <dbReference type="SAM" id="MobiDB-lite"/>
    </source>
</evidence>
<comment type="caution">
    <text evidence="3">The sequence shown here is derived from an EMBL/GenBank/DDBJ whole genome shotgun (WGS) entry which is preliminary data.</text>
</comment>
<evidence type="ECO:0000313" key="4">
    <source>
        <dbReference type="EMBL" id="KAJ6998738.1"/>
    </source>
</evidence>
<proteinExistence type="predicted"/>
<evidence type="ECO:0000256" key="2">
    <source>
        <dbReference type="SAM" id="SignalP"/>
    </source>
</evidence>
<protein>
    <submittedName>
        <fullName evidence="3">Uncharacterized protein</fullName>
    </submittedName>
</protein>
<reference evidence="3" key="1">
    <citation type="journal article" date="2023" name="Mol. Ecol. Resour.">
        <title>Chromosome-level genome assembly of a triploid poplar Populus alba 'Berolinensis'.</title>
        <authorList>
            <person name="Chen S."/>
            <person name="Yu Y."/>
            <person name="Wang X."/>
            <person name="Wang S."/>
            <person name="Zhang T."/>
            <person name="Zhou Y."/>
            <person name="He R."/>
            <person name="Meng N."/>
            <person name="Wang Y."/>
            <person name="Liu W."/>
            <person name="Liu Z."/>
            <person name="Liu J."/>
            <person name="Guo Q."/>
            <person name="Huang H."/>
            <person name="Sederoff R.R."/>
            <person name="Wang G."/>
            <person name="Qu G."/>
            <person name="Chen S."/>
        </authorList>
    </citation>
    <scope>NUCLEOTIDE SEQUENCE</scope>
    <source>
        <strain evidence="3">SC-2020</strain>
    </source>
</reference>
<gene>
    <name evidence="3" type="ORF">NC653_014787</name>
    <name evidence="4" type="ORF">NC653_014793</name>
</gene>
<dbReference type="Proteomes" id="UP001164929">
    <property type="component" value="Chromosome 5"/>
</dbReference>
<dbReference type="EMBL" id="JAQIZT010000005">
    <property type="protein sequence ID" value="KAJ6998728.1"/>
    <property type="molecule type" value="Genomic_DNA"/>
</dbReference>
<accession>A0AAD6QY70</accession>
<keyword evidence="2" id="KW-0732">Signal</keyword>
<feature type="chain" id="PRO_5042441640" evidence="2">
    <location>
        <begin position="26"/>
        <end position="181"/>
    </location>
</feature>
<feature type="region of interest" description="Disordered" evidence="1">
    <location>
        <begin position="161"/>
        <end position="181"/>
    </location>
</feature>
<feature type="signal peptide" evidence="2">
    <location>
        <begin position="1"/>
        <end position="25"/>
    </location>
</feature>
<evidence type="ECO:0000313" key="3">
    <source>
        <dbReference type="EMBL" id="KAJ6998728.1"/>
    </source>
</evidence>